<organism evidence="1 2">
    <name type="scientific">Handelsmanbacteria sp. (strain RIFCSPLOWO2_12_FULL_64_10)</name>
    <dbReference type="NCBI Taxonomy" id="1817868"/>
    <lineage>
        <taxon>Bacteria</taxon>
        <taxon>Candidatus Handelsmaniibacteriota</taxon>
    </lineage>
</organism>
<accession>A0A1F6C7H5</accession>
<evidence type="ECO:0000313" key="2">
    <source>
        <dbReference type="Proteomes" id="UP000178606"/>
    </source>
</evidence>
<evidence type="ECO:0000313" key="1">
    <source>
        <dbReference type="EMBL" id="OGG45106.1"/>
    </source>
</evidence>
<evidence type="ECO:0008006" key="3">
    <source>
        <dbReference type="Google" id="ProtNLM"/>
    </source>
</evidence>
<reference evidence="1 2" key="1">
    <citation type="journal article" date="2016" name="Nat. Commun.">
        <title>Thousands of microbial genomes shed light on interconnected biogeochemical processes in an aquifer system.</title>
        <authorList>
            <person name="Anantharaman K."/>
            <person name="Brown C.T."/>
            <person name="Hug L.A."/>
            <person name="Sharon I."/>
            <person name="Castelle C.J."/>
            <person name="Probst A.J."/>
            <person name="Thomas B.C."/>
            <person name="Singh A."/>
            <person name="Wilkins M.J."/>
            <person name="Karaoz U."/>
            <person name="Brodie E.L."/>
            <person name="Williams K.H."/>
            <person name="Hubbard S.S."/>
            <person name="Banfield J.F."/>
        </authorList>
    </citation>
    <scope>NUCLEOTIDE SEQUENCE [LARGE SCALE GENOMIC DNA]</scope>
    <source>
        <strain evidence="2">RIFCSPLOWO2_12_FULL_64_10</strain>
    </source>
</reference>
<dbReference type="SUPFAM" id="SSF143011">
    <property type="entry name" value="RelE-like"/>
    <property type="match status" value="1"/>
</dbReference>
<protein>
    <recommendedName>
        <fullName evidence="3">Cytotoxic translational repressor of toxin-antitoxin stability system</fullName>
    </recommendedName>
</protein>
<name>A0A1F6C7H5_HANXR</name>
<dbReference type="Proteomes" id="UP000178606">
    <property type="component" value="Unassembled WGS sequence"/>
</dbReference>
<gene>
    <name evidence="1" type="ORF">A3F84_11815</name>
</gene>
<dbReference type="AlphaFoldDB" id="A0A1F6C7H5"/>
<dbReference type="EMBL" id="MFKF01000386">
    <property type="protein sequence ID" value="OGG45106.1"/>
    <property type="molecule type" value="Genomic_DNA"/>
</dbReference>
<dbReference type="InterPro" id="IPR035093">
    <property type="entry name" value="RelE/ParE_toxin_dom_sf"/>
</dbReference>
<comment type="caution">
    <text evidence="1">The sequence shown here is derived from an EMBL/GenBank/DDBJ whole genome shotgun (WGS) entry which is preliminary data.</text>
</comment>
<proteinExistence type="predicted"/>
<sequence>MYNVIIQKKMLRNLRKMPEQVQKVMANLVEDLRDKGPVRNEWPNFSRLGQDRYHCHLAHKWVACWSHKKGSMTIEVYYAGSRENAPY</sequence>